<evidence type="ECO:0000313" key="1">
    <source>
        <dbReference type="EMBL" id="MDK9558364.1"/>
    </source>
</evidence>
<gene>
    <name evidence="1" type="ORF">QQF73_12095</name>
</gene>
<evidence type="ECO:0000313" key="2">
    <source>
        <dbReference type="Proteomes" id="UP001223547"/>
    </source>
</evidence>
<sequence length="105" mass="11651">MSGPDKPKVIGEEWSDERVKSFLAIEPYDTAKNPDFNALLKAYQAMRAGDFERFIGFFVEAGRDLNAVNENGETILDIISEHRRSVDYARALEQAGAKRTAAAGN</sequence>
<dbReference type="Proteomes" id="UP001223547">
    <property type="component" value="Unassembled WGS sequence"/>
</dbReference>
<dbReference type="NCBIfam" id="NF038106">
    <property type="entry name" value="gamma_NF038106"/>
    <property type="match status" value="1"/>
</dbReference>
<dbReference type="RefSeq" id="WP_219867508.1">
    <property type="nucleotide sequence ID" value="NZ_JASSQD010000002.1"/>
</dbReference>
<protein>
    <submittedName>
        <fullName evidence="1">PA4642 family protein</fullName>
    </submittedName>
</protein>
<name>A0ABT7HEC4_9GAMM</name>
<dbReference type="EMBL" id="JASSQD010000002">
    <property type="protein sequence ID" value="MDK9558364.1"/>
    <property type="molecule type" value="Genomic_DNA"/>
</dbReference>
<dbReference type="InterPro" id="IPR047742">
    <property type="entry name" value="PA4642-like"/>
</dbReference>
<dbReference type="InterPro" id="IPR036770">
    <property type="entry name" value="Ankyrin_rpt-contain_sf"/>
</dbReference>
<reference evidence="1 2" key="1">
    <citation type="submission" date="2023-05" db="EMBL/GenBank/DDBJ databases">
        <title>Marinobacter albus sp. nov., a marine bacterium isolated from sand in a coastal intertidal zone of huludao.</title>
        <authorList>
            <person name="Deng T."/>
        </authorList>
    </citation>
    <scope>NUCLEOTIDE SEQUENCE [LARGE SCALE GENOMIC DNA]</scope>
    <source>
        <strain evidence="1 2">M216</strain>
    </source>
</reference>
<accession>A0ABT7HEC4</accession>
<keyword evidence="2" id="KW-1185">Reference proteome</keyword>
<proteinExistence type="predicted"/>
<dbReference type="Gene3D" id="1.25.40.20">
    <property type="entry name" value="Ankyrin repeat-containing domain"/>
    <property type="match status" value="1"/>
</dbReference>
<comment type="caution">
    <text evidence="1">The sequence shown here is derived from an EMBL/GenBank/DDBJ whole genome shotgun (WGS) entry which is preliminary data.</text>
</comment>
<organism evidence="1 2">
    <name type="scientific">Marinobacter albus</name>
    <dbReference type="NCBI Taxonomy" id="3030833"/>
    <lineage>
        <taxon>Bacteria</taxon>
        <taxon>Pseudomonadati</taxon>
        <taxon>Pseudomonadota</taxon>
        <taxon>Gammaproteobacteria</taxon>
        <taxon>Pseudomonadales</taxon>
        <taxon>Marinobacteraceae</taxon>
        <taxon>Marinobacter</taxon>
    </lineage>
</organism>